<dbReference type="SUPFAM" id="SSF50729">
    <property type="entry name" value="PH domain-like"/>
    <property type="match status" value="1"/>
</dbReference>
<feature type="region of interest" description="Disordered" evidence="2">
    <location>
        <begin position="68"/>
        <end position="154"/>
    </location>
</feature>
<dbReference type="AlphaFoldDB" id="A0A915JRH1"/>
<dbReference type="Gene3D" id="2.30.29.30">
    <property type="entry name" value="Pleckstrin-homology domain (PH domain)/Phosphotyrosine-binding domain (PTB)"/>
    <property type="match status" value="1"/>
</dbReference>
<dbReference type="InterPro" id="IPR051336">
    <property type="entry name" value="RhoGEF_Guanine_NuclExch_SF"/>
</dbReference>
<dbReference type="WBParaSite" id="nRc.2.0.1.t28718-RA">
    <property type="protein sequence ID" value="nRc.2.0.1.t28718-RA"/>
    <property type="gene ID" value="nRc.2.0.1.g28718"/>
</dbReference>
<dbReference type="GO" id="GO:0019898">
    <property type="term" value="C:extrinsic component of membrane"/>
    <property type="evidence" value="ECO:0007669"/>
    <property type="project" value="TreeGrafter"/>
</dbReference>
<dbReference type="PROSITE" id="PS50003">
    <property type="entry name" value="PH_DOMAIN"/>
    <property type="match status" value="1"/>
</dbReference>
<feature type="domain" description="PH" evidence="3">
    <location>
        <begin position="1"/>
        <end position="51"/>
    </location>
</feature>
<protein>
    <submittedName>
        <fullName evidence="5">PH domain-containing protein</fullName>
    </submittedName>
</protein>
<dbReference type="GO" id="GO:0005737">
    <property type="term" value="C:cytoplasm"/>
    <property type="evidence" value="ECO:0007669"/>
    <property type="project" value="TreeGrafter"/>
</dbReference>
<dbReference type="InterPro" id="IPR011993">
    <property type="entry name" value="PH-like_dom_sf"/>
</dbReference>
<evidence type="ECO:0000313" key="5">
    <source>
        <dbReference type="WBParaSite" id="nRc.2.0.1.t28718-RA"/>
    </source>
</evidence>
<reference evidence="5" key="1">
    <citation type="submission" date="2022-11" db="UniProtKB">
        <authorList>
            <consortium name="WormBaseParasite"/>
        </authorList>
    </citation>
    <scope>IDENTIFICATION</scope>
</reference>
<feature type="region of interest" description="Disordered" evidence="2">
    <location>
        <begin position="1"/>
        <end position="28"/>
    </location>
</feature>
<sequence length="154" mass="16836">MAMDTEVPNEPLRFVLRNKDPSASSQQDVLVQCAGPEEKQQWVTVVKQLLDTQLNFLKALHNPIAYQKELNKEDNHHSHHSSKHHKANTSVKSSASVNQKSSNKNAETTTTAATNVASPGNVSSATKSPKSSTKSKLFDGFRNPLKSNKSSNIG</sequence>
<dbReference type="GO" id="GO:0005085">
    <property type="term" value="F:guanyl-nucleotide exchange factor activity"/>
    <property type="evidence" value="ECO:0007669"/>
    <property type="project" value="UniProtKB-KW"/>
</dbReference>
<feature type="compositionally biased region" description="Low complexity" evidence="2">
    <location>
        <begin position="123"/>
        <end position="135"/>
    </location>
</feature>
<dbReference type="GO" id="GO:0007411">
    <property type="term" value="P:axon guidance"/>
    <property type="evidence" value="ECO:0007669"/>
    <property type="project" value="TreeGrafter"/>
</dbReference>
<feature type="compositionally biased region" description="Polar residues" evidence="2">
    <location>
        <begin position="88"/>
        <end position="107"/>
    </location>
</feature>
<name>A0A915JRH1_ROMCU</name>
<keyword evidence="1" id="KW-0344">Guanine-nucleotide releasing factor</keyword>
<accession>A0A915JRH1</accession>
<evidence type="ECO:0000259" key="3">
    <source>
        <dbReference type="PROSITE" id="PS50003"/>
    </source>
</evidence>
<evidence type="ECO:0000313" key="4">
    <source>
        <dbReference type="Proteomes" id="UP000887565"/>
    </source>
</evidence>
<keyword evidence="4" id="KW-1185">Reference proteome</keyword>
<feature type="compositionally biased region" description="Basic residues" evidence="2">
    <location>
        <begin position="77"/>
        <end position="87"/>
    </location>
</feature>
<evidence type="ECO:0000256" key="2">
    <source>
        <dbReference type="SAM" id="MobiDB-lite"/>
    </source>
</evidence>
<feature type="compositionally biased region" description="Polar residues" evidence="2">
    <location>
        <begin position="145"/>
        <end position="154"/>
    </location>
</feature>
<dbReference type="PANTHER" id="PTHR22826:SF106">
    <property type="entry name" value="TRIO, ISOFORM A"/>
    <property type="match status" value="1"/>
</dbReference>
<dbReference type="Proteomes" id="UP000887565">
    <property type="component" value="Unplaced"/>
</dbReference>
<dbReference type="InterPro" id="IPR001849">
    <property type="entry name" value="PH_domain"/>
</dbReference>
<proteinExistence type="predicted"/>
<evidence type="ECO:0000256" key="1">
    <source>
        <dbReference type="ARBA" id="ARBA00022658"/>
    </source>
</evidence>
<organism evidence="4 5">
    <name type="scientific">Romanomermis culicivorax</name>
    <name type="common">Nematode worm</name>
    <dbReference type="NCBI Taxonomy" id="13658"/>
    <lineage>
        <taxon>Eukaryota</taxon>
        <taxon>Metazoa</taxon>
        <taxon>Ecdysozoa</taxon>
        <taxon>Nematoda</taxon>
        <taxon>Enoplea</taxon>
        <taxon>Dorylaimia</taxon>
        <taxon>Mermithida</taxon>
        <taxon>Mermithoidea</taxon>
        <taxon>Mermithidae</taxon>
        <taxon>Romanomermis</taxon>
    </lineage>
</organism>
<dbReference type="PANTHER" id="PTHR22826">
    <property type="entry name" value="RHO GUANINE EXCHANGE FACTOR-RELATED"/>
    <property type="match status" value="1"/>
</dbReference>